<evidence type="ECO:0000313" key="4">
    <source>
        <dbReference type="Proteomes" id="UP000230750"/>
    </source>
</evidence>
<keyword evidence="4" id="KW-1185">Reference proteome</keyword>
<sequence>MVVPSAMDNTIFIAILLGSFGAVMLVVCMGLLLCMVSLLRSKAPPVPSRDPTAMPIFHFNKGVRLNLIRIDDNQSEDDQSSIAGQSTETAFDHPSITSDGGVRFPSLPDLVPTRAPDWESDVMRDIEPPSRPRRGVSFNDIREVLEPDGSIGIEDLSNFSFQSPMRQEINGNVLFSWQFDNERSSSGTPSRDETPT</sequence>
<evidence type="ECO:0000256" key="2">
    <source>
        <dbReference type="SAM" id="Phobius"/>
    </source>
</evidence>
<organism evidence="3 4">
    <name type="scientific">Stichopus japonicus</name>
    <name type="common">Sea cucumber</name>
    <dbReference type="NCBI Taxonomy" id="307972"/>
    <lineage>
        <taxon>Eukaryota</taxon>
        <taxon>Metazoa</taxon>
        <taxon>Echinodermata</taxon>
        <taxon>Eleutherozoa</taxon>
        <taxon>Echinozoa</taxon>
        <taxon>Holothuroidea</taxon>
        <taxon>Aspidochirotacea</taxon>
        <taxon>Aspidochirotida</taxon>
        <taxon>Stichopodidae</taxon>
        <taxon>Apostichopus</taxon>
    </lineage>
</organism>
<comment type="caution">
    <text evidence="3">The sequence shown here is derived from an EMBL/GenBank/DDBJ whole genome shotgun (WGS) entry which is preliminary data.</text>
</comment>
<name>A0A2G8LCK6_STIJA</name>
<evidence type="ECO:0000256" key="1">
    <source>
        <dbReference type="SAM" id="MobiDB-lite"/>
    </source>
</evidence>
<dbReference type="EMBL" id="MRZV01000129">
    <property type="protein sequence ID" value="PIK57890.1"/>
    <property type="molecule type" value="Genomic_DNA"/>
</dbReference>
<evidence type="ECO:0000313" key="3">
    <source>
        <dbReference type="EMBL" id="PIK57890.1"/>
    </source>
</evidence>
<reference evidence="3 4" key="1">
    <citation type="journal article" date="2017" name="PLoS Biol.">
        <title>The sea cucumber genome provides insights into morphological evolution and visceral regeneration.</title>
        <authorList>
            <person name="Zhang X."/>
            <person name="Sun L."/>
            <person name="Yuan J."/>
            <person name="Sun Y."/>
            <person name="Gao Y."/>
            <person name="Zhang L."/>
            <person name="Li S."/>
            <person name="Dai H."/>
            <person name="Hamel J.F."/>
            <person name="Liu C."/>
            <person name="Yu Y."/>
            <person name="Liu S."/>
            <person name="Lin W."/>
            <person name="Guo K."/>
            <person name="Jin S."/>
            <person name="Xu P."/>
            <person name="Storey K.B."/>
            <person name="Huan P."/>
            <person name="Zhang T."/>
            <person name="Zhou Y."/>
            <person name="Zhang J."/>
            <person name="Lin C."/>
            <person name="Li X."/>
            <person name="Xing L."/>
            <person name="Huo D."/>
            <person name="Sun M."/>
            <person name="Wang L."/>
            <person name="Mercier A."/>
            <person name="Li F."/>
            <person name="Yang H."/>
            <person name="Xiang J."/>
        </authorList>
    </citation>
    <scope>NUCLEOTIDE SEQUENCE [LARGE SCALE GENOMIC DNA]</scope>
    <source>
        <strain evidence="3">Shaxun</strain>
        <tissue evidence="3">Muscle</tissue>
    </source>
</reference>
<proteinExistence type="predicted"/>
<feature type="region of interest" description="Disordered" evidence="1">
    <location>
        <begin position="74"/>
        <end position="139"/>
    </location>
</feature>
<feature type="compositionally biased region" description="Polar residues" evidence="1">
    <location>
        <begin position="80"/>
        <end position="89"/>
    </location>
</feature>
<keyword evidence="2" id="KW-0472">Membrane</keyword>
<gene>
    <name evidence="3" type="ORF">BSL78_05171</name>
</gene>
<feature type="compositionally biased region" description="Basic and acidic residues" evidence="1">
    <location>
        <begin position="121"/>
        <end position="130"/>
    </location>
</feature>
<feature type="transmembrane region" description="Helical" evidence="2">
    <location>
        <begin position="12"/>
        <end position="39"/>
    </location>
</feature>
<dbReference type="Proteomes" id="UP000230750">
    <property type="component" value="Unassembled WGS sequence"/>
</dbReference>
<dbReference type="AlphaFoldDB" id="A0A2G8LCK6"/>
<keyword evidence="2" id="KW-0812">Transmembrane</keyword>
<accession>A0A2G8LCK6</accession>
<protein>
    <submittedName>
        <fullName evidence="3">Uncharacterized protein</fullName>
    </submittedName>
</protein>
<keyword evidence="2" id="KW-1133">Transmembrane helix</keyword>